<sequence length="86" mass="9784">MVGPEQSHSVEYESSDYNNIHTVCGTQFSSPTVVEQWLELPLAVAWPSRLRRWFKAPVSSEAWVRIPPLPGKKIFRTVAALFFIVP</sequence>
<protein>
    <submittedName>
        <fullName evidence="1">Uncharacterized protein</fullName>
    </submittedName>
</protein>
<evidence type="ECO:0000313" key="2">
    <source>
        <dbReference type="Proteomes" id="UP001054837"/>
    </source>
</evidence>
<reference evidence="1 2" key="1">
    <citation type="submission" date="2021-06" db="EMBL/GenBank/DDBJ databases">
        <title>Caerostris darwini draft genome.</title>
        <authorList>
            <person name="Kono N."/>
            <person name="Arakawa K."/>
        </authorList>
    </citation>
    <scope>NUCLEOTIDE SEQUENCE [LARGE SCALE GENOMIC DNA]</scope>
</reference>
<organism evidence="1 2">
    <name type="scientific">Caerostris darwini</name>
    <dbReference type="NCBI Taxonomy" id="1538125"/>
    <lineage>
        <taxon>Eukaryota</taxon>
        <taxon>Metazoa</taxon>
        <taxon>Ecdysozoa</taxon>
        <taxon>Arthropoda</taxon>
        <taxon>Chelicerata</taxon>
        <taxon>Arachnida</taxon>
        <taxon>Araneae</taxon>
        <taxon>Araneomorphae</taxon>
        <taxon>Entelegynae</taxon>
        <taxon>Araneoidea</taxon>
        <taxon>Araneidae</taxon>
        <taxon>Caerostris</taxon>
    </lineage>
</organism>
<dbReference type="AlphaFoldDB" id="A0AAV4MTN1"/>
<evidence type="ECO:0000313" key="1">
    <source>
        <dbReference type="EMBL" id="GIX75832.1"/>
    </source>
</evidence>
<proteinExistence type="predicted"/>
<name>A0AAV4MTN1_9ARAC</name>
<dbReference type="EMBL" id="BPLQ01000865">
    <property type="protein sequence ID" value="GIX75832.1"/>
    <property type="molecule type" value="Genomic_DNA"/>
</dbReference>
<accession>A0AAV4MTN1</accession>
<keyword evidence="2" id="KW-1185">Reference proteome</keyword>
<gene>
    <name evidence="1" type="ORF">CDAR_300461</name>
</gene>
<dbReference type="Proteomes" id="UP001054837">
    <property type="component" value="Unassembled WGS sequence"/>
</dbReference>
<comment type="caution">
    <text evidence="1">The sequence shown here is derived from an EMBL/GenBank/DDBJ whole genome shotgun (WGS) entry which is preliminary data.</text>
</comment>